<keyword evidence="2" id="KW-0677">Repeat</keyword>
<evidence type="ECO:0000259" key="8">
    <source>
        <dbReference type="PROSITE" id="PS50076"/>
    </source>
</evidence>
<dbReference type="Gene3D" id="2.60.260.20">
    <property type="entry name" value="Urease metallochaperone UreE, N-terminal domain"/>
    <property type="match status" value="2"/>
</dbReference>
<proteinExistence type="predicted"/>
<dbReference type="Pfam" id="PF00684">
    <property type="entry name" value="DnaJ_CXXCXGXG"/>
    <property type="match status" value="1"/>
</dbReference>
<evidence type="ECO:0000256" key="2">
    <source>
        <dbReference type="ARBA" id="ARBA00022737"/>
    </source>
</evidence>
<keyword evidence="3 6" id="KW-0863">Zinc-finger</keyword>
<dbReference type="CDD" id="cd06257">
    <property type="entry name" value="DnaJ"/>
    <property type="match status" value="1"/>
</dbReference>
<dbReference type="PROSITE" id="PS00636">
    <property type="entry name" value="DNAJ_1"/>
    <property type="match status" value="1"/>
</dbReference>
<dbReference type="SUPFAM" id="SSF49493">
    <property type="entry name" value="HSP40/DnaJ peptide-binding domain"/>
    <property type="match status" value="2"/>
</dbReference>
<feature type="region of interest" description="Disordered" evidence="7">
    <location>
        <begin position="442"/>
        <end position="461"/>
    </location>
</feature>
<keyword evidence="5" id="KW-0143">Chaperone</keyword>
<dbReference type="FunFam" id="2.10.230.10:FF:000001">
    <property type="entry name" value="DnaJ subfamily A member 2"/>
    <property type="match status" value="1"/>
</dbReference>
<organism evidence="10 11">
    <name type="scientific">Cyberlindnera fabianii</name>
    <name type="common">Yeast</name>
    <name type="synonym">Hansenula fabianii</name>
    <dbReference type="NCBI Taxonomy" id="36022"/>
    <lineage>
        <taxon>Eukaryota</taxon>
        <taxon>Fungi</taxon>
        <taxon>Dikarya</taxon>
        <taxon>Ascomycota</taxon>
        <taxon>Saccharomycotina</taxon>
        <taxon>Saccharomycetes</taxon>
        <taxon>Phaffomycetales</taxon>
        <taxon>Phaffomycetaceae</taxon>
        <taxon>Cyberlindnera</taxon>
    </lineage>
</organism>
<evidence type="ECO:0000259" key="9">
    <source>
        <dbReference type="PROSITE" id="PS51188"/>
    </source>
</evidence>
<dbReference type="InterPro" id="IPR001305">
    <property type="entry name" value="HSP_DnaJ_Cys-rich_dom"/>
</dbReference>
<feature type="domain" description="J" evidence="8">
    <location>
        <begin position="35"/>
        <end position="103"/>
    </location>
</feature>
<dbReference type="EMBL" id="MPUK01000006">
    <property type="protein sequence ID" value="ONH66704.1"/>
    <property type="molecule type" value="Genomic_DNA"/>
</dbReference>
<evidence type="ECO:0000256" key="4">
    <source>
        <dbReference type="ARBA" id="ARBA00022833"/>
    </source>
</evidence>
<protein>
    <submittedName>
        <fullName evidence="10">DnaJ protein xdj1</fullName>
    </submittedName>
</protein>
<evidence type="ECO:0000313" key="10">
    <source>
        <dbReference type="EMBL" id="ONH66704.1"/>
    </source>
</evidence>
<dbReference type="AlphaFoldDB" id="A0A1V2L4G5"/>
<dbReference type="InterPro" id="IPR036869">
    <property type="entry name" value="J_dom_sf"/>
</dbReference>
<dbReference type="OMA" id="THCFKHL"/>
<dbReference type="Proteomes" id="UP000189513">
    <property type="component" value="Unassembled WGS sequence"/>
</dbReference>
<dbReference type="PROSITE" id="PS50076">
    <property type="entry name" value="DNAJ_2"/>
    <property type="match status" value="1"/>
</dbReference>
<dbReference type="Pfam" id="PF01556">
    <property type="entry name" value="DnaJ_C"/>
    <property type="match status" value="1"/>
</dbReference>
<dbReference type="PROSITE" id="PS51188">
    <property type="entry name" value="ZF_CR"/>
    <property type="match status" value="1"/>
</dbReference>
<evidence type="ECO:0000256" key="7">
    <source>
        <dbReference type="SAM" id="MobiDB-lite"/>
    </source>
</evidence>
<dbReference type="VEuPathDB" id="FungiDB:BON22_3367"/>
<dbReference type="STRING" id="36022.A0A1V2L4G5"/>
<dbReference type="InterPro" id="IPR001623">
    <property type="entry name" value="DnaJ_domain"/>
</dbReference>
<dbReference type="CDD" id="cd10719">
    <property type="entry name" value="DnaJ_zf"/>
    <property type="match status" value="1"/>
</dbReference>
<dbReference type="GO" id="GO:0072655">
    <property type="term" value="P:establishment of protein localization to mitochondrion"/>
    <property type="evidence" value="ECO:0007669"/>
    <property type="project" value="UniProtKB-ARBA"/>
</dbReference>
<evidence type="ECO:0000256" key="1">
    <source>
        <dbReference type="ARBA" id="ARBA00022723"/>
    </source>
</evidence>
<sequence>MYHNLPRTRGFRTSKLSKGLINGILTNPTFTVSTDLYEILGVEKTATATEIKKAYREARSKSFIQIKYPKNIEKASEIKFKEISAAYEVLSDETKRSNYDTYGDASGPGAGMGNGGGYGGYGDMPDFGPDDFFNFFGGGAGGFGGHSNGGQRHRPKPRTEDAHLDVNVSLADLYNGKTVKITSTRNVLCKKCEGRGVKEGAKKKECGICHGTGTVRQIRRVGPGMVTQDYIDCTTCKGKGHTYKTKDSCKKCKGSTTEEETKILEFVIEKGSRFGDKVVLKGESDEEYGKETGDVILEVHEKSETSPFERIENDLYTDLNVSLAEALCGFKNKVVLEHLDGRLLKISTPTGKIKNEGFPIKGSSKKGDLYLKLNIEFPPDFWFSEKSELQNVLNILPTSNAAKKNKTLDDVDIEDEEKIGSNVDSVDFNIVEVHELPEYVFEGEDHEDGYDDDFTPGCPQQ</sequence>
<dbReference type="GO" id="GO:0006457">
    <property type="term" value="P:protein folding"/>
    <property type="evidence" value="ECO:0007669"/>
    <property type="project" value="InterPro"/>
</dbReference>
<dbReference type="PANTHER" id="PTHR43888">
    <property type="entry name" value="DNAJ-LIKE-2, ISOFORM A-RELATED"/>
    <property type="match status" value="1"/>
</dbReference>
<evidence type="ECO:0000313" key="11">
    <source>
        <dbReference type="Proteomes" id="UP000189513"/>
    </source>
</evidence>
<dbReference type="InterPro" id="IPR036410">
    <property type="entry name" value="HSP_DnaJ_Cys-rich_dom_sf"/>
</dbReference>
<dbReference type="CDD" id="cd10747">
    <property type="entry name" value="DnaJ_C"/>
    <property type="match status" value="1"/>
</dbReference>
<feature type="compositionally biased region" description="Acidic residues" evidence="7">
    <location>
        <begin position="442"/>
        <end position="454"/>
    </location>
</feature>
<gene>
    <name evidence="10" type="ORF">BON22_3367</name>
</gene>
<dbReference type="GO" id="GO:0001671">
    <property type="term" value="F:ATPase activator activity"/>
    <property type="evidence" value="ECO:0007669"/>
    <property type="project" value="UniProtKB-ARBA"/>
</dbReference>
<evidence type="ECO:0000256" key="3">
    <source>
        <dbReference type="ARBA" id="ARBA00022771"/>
    </source>
</evidence>
<dbReference type="GO" id="GO:0030544">
    <property type="term" value="F:Hsp70 protein binding"/>
    <property type="evidence" value="ECO:0007669"/>
    <property type="project" value="InterPro"/>
</dbReference>
<dbReference type="InterPro" id="IPR044713">
    <property type="entry name" value="DNJA1/2-like"/>
</dbReference>
<dbReference type="SUPFAM" id="SSF46565">
    <property type="entry name" value="Chaperone J-domain"/>
    <property type="match status" value="1"/>
</dbReference>
<dbReference type="SMART" id="SM00271">
    <property type="entry name" value="DnaJ"/>
    <property type="match status" value="1"/>
</dbReference>
<keyword evidence="4 6" id="KW-0862">Zinc</keyword>
<accession>A0A1V2L4G5</accession>
<comment type="caution">
    <text evidence="10">The sequence shown here is derived from an EMBL/GenBank/DDBJ whole genome shotgun (WGS) entry which is preliminary data.</text>
</comment>
<keyword evidence="1 6" id="KW-0479">Metal-binding</keyword>
<dbReference type="PRINTS" id="PR00625">
    <property type="entry name" value="JDOMAIN"/>
</dbReference>
<evidence type="ECO:0000256" key="6">
    <source>
        <dbReference type="PROSITE-ProRule" id="PRU00546"/>
    </source>
</evidence>
<dbReference type="Gene3D" id="2.10.230.10">
    <property type="entry name" value="Heat shock protein DnaJ, cysteine-rich domain"/>
    <property type="match status" value="1"/>
</dbReference>
<dbReference type="InterPro" id="IPR018253">
    <property type="entry name" value="DnaJ_domain_CS"/>
</dbReference>
<dbReference type="GO" id="GO:0008270">
    <property type="term" value="F:zinc ion binding"/>
    <property type="evidence" value="ECO:0007669"/>
    <property type="project" value="UniProtKB-KW"/>
</dbReference>
<dbReference type="InterPro" id="IPR008971">
    <property type="entry name" value="HSP40/DnaJ_pept-bd"/>
</dbReference>
<reference evidence="11" key="1">
    <citation type="journal article" date="2017" name="Genome Announc.">
        <title>Genome sequences of Cyberlindnera fabianii 65, Pichia kudriavzevii 129, and Saccharomyces cerevisiae 131 isolated from fermented masau fruits in Zimbabwe.</title>
        <authorList>
            <person name="van Rijswijck I.M.H."/>
            <person name="Derks M.F.L."/>
            <person name="Abee T."/>
            <person name="de Ridder D."/>
            <person name="Smid E.J."/>
        </authorList>
    </citation>
    <scope>NUCLEOTIDE SEQUENCE [LARGE SCALE GENOMIC DNA]</scope>
    <source>
        <strain evidence="11">65</strain>
    </source>
</reference>
<name>A0A1V2L4G5_CYBFA</name>
<dbReference type="SUPFAM" id="SSF57938">
    <property type="entry name" value="DnaJ/Hsp40 cysteine-rich domain"/>
    <property type="match status" value="1"/>
</dbReference>
<keyword evidence="11" id="KW-1185">Reference proteome</keyword>
<dbReference type="Pfam" id="PF00226">
    <property type="entry name" value="DnaJ"/>
    <property type="match status" value="1"/>
</dbReference>
<dbReference type="GO" id="GO:0051082">
    <property type="term" value="F:unfolded protein binding"/>
    <property type="evidence" value="ECO:0007669"/>
    <property type="project" value="InterPro"/>
</dbReference>
<feature type="domain" description="CR-type" evidence="9">
    <location>
        <begin position="176"/>
        <end position="261"/>
    </location>
</feature>
<feature type="zinc finger region" description="CR-type" evidence="6">
    <location>
        <begin position="176"/>
        <end position="261"/>
    </location>
</feature>
<dbReference type="Gene3D" id="1.10.287.110">
    <property type="entry name" value="DnaJ domain"/>
    <property type="match status" value="1"/>
</dbReference>
<dbReference type="InterPro" id="IPR002939">
    <property type="entry name" value="DnaJ_C"/>
</dbReference>
<evidence type="ECO:0000256" key="5">
    <source>
        <dbReference type="ARBA" id="ARBA00023186"/>
    </source>
</evidence>